<evidence type="ECO:0000313" key="5">
    <source>
        <dbReference type="Proteomes" id="UP000440578"/>
    </source>
</evidence>
<gene>
    <name evidence="4" type="ORF">FJT64_016538</name>
</gene>
<evidence type="ECO:0000256" key="3">
    <source>
        <dbReference type="SAM" id="MobiDB-lite"/>
    </source>
</evidence>
<dbReference type="PANTHER" id="PTHR12499">
    <property type="entry name" value="OPTIC ATROPHY 3 PROTEIN OPA3"/>
    <property type="match status" value="1"/>
</dbReference>
<evidence type="ECO:0000256" key="2">
    <source>
        <dbReference type="ARBA" id="ARBA00023054"/>
    </source>
</evidence>
<name>A0A6A4XEH1_AMPAM</name>
<reference evidence="4 5" key="1">
    <citation type="submission" date="2019-07" db="EMBL/GenBank/DDBJ databases">
        <title>Draft genome assembly of a fouling barnacle, Amphibalanus amphitrite (Darwin, 1854): The first reference genome for Thecostraca.</title>
        <authorList>
            <person name="Kim W."/>
        </authorList>
    </citation>
    <scope>NUCLEOTIDE SEQUENCE [LARGE SCALE GENOMIC DNA]</scope>
    <source>
        <strain evidence="4">SNU_AA5</strain>
        <tissue evidence="4">Soma without cirri and trophi</tissue>
    </source>
</reference>
<dbReference type="InterPro" id="IPR010754">
    <property type="entry name" value="OPA3-like"/>
</dbReference>
<protein>
    <submittedName>
        <fullName evidence="4">Putative OPA3-like protein</fullName>
    </submittedName>
</protein>
<organism evidence="4 5">
    <name type="scientific">Amphibalanus amphitrite</name>
    <name type="common">Striped barnacle</name>
    <name type="synonym">Balanus amphitrite</name>
    <dbReference type="NCBI Taxonomy" id="1232801"/>
    <lineage>
        <taxon>Eukaryota</taxon>
        <taxon>Metazoa</taxon>
        <taxon>Ecdysozoa</taxon>
        <taxon>Arthropoda</taxon>
        <taxon>Crustacea</taxon>
        <taxon>Multicrustacea</taxon>
        <taxon>Cirripedia</taxon>
        <taxon>Thoracica</taxon>
        <taxon>Thoracicalcarea</taxon>
        <taxon>Balanomorpha</taxon>
        <taxon>Balanoidea</taxon>
        <taxon>Balanidae</taxon>
        <taxon>Amphibalaninae</taxon>
        <taxon>Amphibalanus</taxon>
    </lineage>
</organism>
<feature type="compositionally biased region" description="Low complexity" evidence="3">
    <location>
        <begin position="122"/>
        <end position="131"/>
    </location>
</feature>
<feature type="compositionally biased region" description="Basic and acidic residues" evidence="3">
    <location>
        <begin position="135"/>
        <end position="151"/>
    </location>
</feature>
<dbReference type="EMBL" id="VIIS01000136">
    <property type="protein sequence ID" value="KAF0312782.1"/>
    <property type="molecule type" value="Genomic_DNA"/>
</dbReference>
<dbReference type="PANTHER" id="PTHR12499:SF0">
    <property type="entry name" value="OPTIC ATROPHY 3 PROTEIN"/>
    <property type="match status" value="1"/>
</dbReference>
<comment type="caution">
    <text evidence="4">The sequence shown here is derived from an EMBL/GenBank/DDBJ whole genome shotgun (WGS) entry which is preliminary data.</text>
</comment>
<sequence length="151" mass="16523">MVAAFPLAKLGTLVIKQVSKPLANVIKERAKRSYFFRTYVCMPPAQCVILGIATGVLLYEYNRSAAKEEAREAAQQARLRSLETALDDLRFTAEEQDTRLRELTRRLVALNPPPVPPPTPAAPAGTTPQQQGGEGRLHTAIKDATGRLRGS</sequence>
<accession>A0A6A4XEH1</accession>
<dbReference type="AlphaFoldDB" id="A0A6A4XEH1"/>
<feature type="compositionally biased region" description="Pro residues" evidence="3">
    <location>
        <begin position="111"/>
        <end position="121"/>
    </location>
</feature>
<dbReference type="Pfam" id="PF07047">
    <property type="entry name" value="OPA3"/>
    <property type="match status" value="1"/>
</dbReference>
<dbReference type="Proteomes" id="UP000440578">
    <property type="component" value="Unassembled WGS sequence"/>
</dbReference>
<keyword evidence="5" id="KW-1185">Reference proteome</keyword>
<dbReference type="GO" id="GO:0005739">
    <property type="term" value="C:mitochondrion"/>
    <property type="evidence" value="ECO:0007669"/>
    <property type="project" value="TreeGrafter"/>
</dbReference>
<keyword evidence="2" id="KW-0175">Coiled coil</keyword>
<proteinExistence type="inferred from homology"/>
<comment type="similarity">
    <text evidence="1">Belongs to the OPA3 family.</text>
</comment>
<evidence type="ECO:0000313" key="4">
    <source>
        <dbReference type="EMBL" id="KAF0312782.1"/>
    </source>
</evidence>
<feature type="region of interest" description="Disordered" evidence="3">
    <location>
        <begin position="109"/>
        <end position="151"/>
    </location>
</feature>
<evidence type="ECO:0000256" key="1">
    <source>
        <dbReference type="ARBA" id="ARBA00007584"/>
    </source>
</evidence>
<dbReference type="GO" id="GO:0019216">
    <property type="term" value="P:regulation of lipid metabolic process"/>
    <property type="evidence" value="ECO:0007669"/>
    <property type="project" value="TreeGrafter"/>
</dbReference>
<dbReference type="OrthoDB" id="2129069at2759"/>